<reference evidence="6" key="1">
    <citation type="submission" date="2022-10" db="EMBL/GenBank/DDBJ databases">
        <title>Genome assembly of Pristionchus species.</title>
        <authorList>
            <person name="Yoshida K."/>
            <person name="Sommer R.J."/>
        </authorList>
    </citation>
    <scope>NUCLEOTIDE SEQUENCE [LARGE SCALE GENOMIC DNA]</scope>
    <source>
        <strain evidence="6">RS5460</strain>
    </source>
</reference>
<keyword evidence="1" id="KW-0378">Hydrolase</keyword>
<evidence type="ECO:0000256" key="2">
    <source>
        <dbReference type="ARBA" id="ARBA00038334"/>
    </source>
</evidence>
<dbReference type="PRINTS" id="PR00412">
    <property type="entry name" value="EPOXHYDRLASE"/>
</dbReference>
<keyword evidence="3" id="KW-1133">Transmembrane helix</keyword>
<dbReference type="Proteomes" id="UP001328107">
    <property type="component" value="Unassembled WGS sequence"/>
</dbReference>
<dbReference type="EMBL" id="BTRK01000006">
    <property type="protein sequence ID" value="GMR62949.1"/>
    <property type="molecule type" value="Genomic_DNA"/>
</dbReference>
<proteinExistence type="inferred from homology"/>
<dbReference type="Gene3D" id="3.40.50.1820">
    <property type="entry name" value="alpha/beta hydrolase"/>
    <property type="match status" value="1"/>
</dbReference>
<dbReference type="InterPro" id="IPR000073">
    <property type="entry name" value="AB_hydrolase_1"/>
</dbReference>
<comment type="similarity">
    <text evidence="2">Belongs to the AB hydrolase superfamily. Epoxide hydrolase family.</text>
</comment>
<keyword evidence="6" id="KW-1185">Reference proteome</keyword>
<evidence type="ECO:0000259" key="4">
    <source>
        <dbReference type="Pfam" id="PF00561"/>
    </source>
</evidence>
<evidence type="ECO:0000313" key="5">
    <source>
        <dbReference type="EMBL" id="GMR62949.1"/>
    </source>
</evidence>
<dbReference type="PANTHER" id="PTHR43329">
    <property type="entry name" value="EPOXIDE HYDROLASE"/>
    <property type="match status" value="1"/>
</dbReference>
<dbReference type="SUPFAM" id="SSF53474">
    <property type="entry name" value="alpha/beta-Hydrolases"/>
    <property type="match status" value="1"/>
</dbReference>
<evidence type="ECO:0000256" key="3">
    <source>
        <dbReference type="SAM" id="Phobius"/>
    </source>
</evidence>
<comment type="caution">
    <text evidence="5">The sequence shown here is derived from an EMBL/GenBank/DDBJ whole genome shotgun (WGS) entry which is preliminary data.</text>
</comment>
<gene>
    <name evidence="5" type="ORF">PMAYCL1PPCAC_33144</name>
</gene>
<dbReference type="InterPro" id="IPR000639">
    <property type="entry name" value="Epox_hydrolase-like"/>
</dbReference>
<accession>A0AAN5DIP5</accession>
<organism evidence="5 6">
    <name type="scientific">Pristionchus mayeri</name>
    <dbReference type="NCBI Taxonomy" id="1317129"/>
    <lineage>
        <taxon>Eukaryota</taxon>
        <taxon>Metazoa</taxon>
        <taxon>Ecdysozoa</taxon>
        <taxon>Nematoda</taxon>
        <taxon>Chromadorea</taxon>
        <taxon>Rhabditida</taxon>
        <taxon>Rhabditina</taxon>
        <taxon>Diplogasteromorpha</taxon>
        <taxon>Diplogasteroidea</taxon>
        <taxon>Neodiplogasteridae</taxon>
        <taxon>Pristionchus</taxon>
    </lineage>
</organism>
<dbReference type="InterPro" id="IPR029058">
    <property type="entry name" value="AB_hydrolase_fold"/>
</dbReference>
<feature type="transmembrane region" description="Helical" evidence="3">
    <location>
        <begin position="6"/>
        <end position="29"/>
    </location>
</feature>
<evidence type="ECO:0000313" key="6">
    <source>
        <dbReference type="Proteomes" id="UP001328107"/>
    </source>
</evidence>
<dbReference type="AlphaFoldDB" id="A0AAN5DIP5"/>
<feature type="domain" description="AB hydrolase-1" evidence="4">
    <location>
        <begin position="77"/>
        <end position="328"/>
    </location>
</feature>
<protein>
    <recommendedName>
        <fullName evidence="4">AB hydrolase-1 domain-containing protein</fullName>
    </recommendedName>
</protein>
<dbReference type="Pfam" id="PF00561">
    <property type="entry name" value="Abhydrolase_1"/>
    <property type="match status" value="1"/>
</dbReference>
<keyword evidence="3" id="KW-0472">Membrane</keyword>
<keyword evidence="3" id="KW-0812">Transmembrane</keyword>
<evidence type="ECO:0000256" key="1">
    <source>
        <dbReference type="ARBA" id="ARBA00022801"/>
    </source>
</evidence>
<dbReference type="GO" id="GO:0004301">
    <property type="term" value="F:epoxide hydrolase activity"/>
    <property type="evidence" value="ECO:0007669"/>
    <property type="project" value="UniProtKB-ARBA"/>
</dbReference>
<sequence length="340" mass="39279">MEPLDVLVYLAKFVAFLLIFIPWSLHVVYRFTQTKWALFAKKSHKIPEKLIDDYDHKFVKLSGVRLHYVEEGDMTKPLLLFVHGFPEFWYSWRYQIKHFAKTHHVVAIDQRGYGDSDKPEGVENYSAKVLAQDIQEVIKQLGHEKAILVGHDWGGAVAWFTALIYPEVVSKLIIMNCPHPGAYEKVMRAVKSQILKSWYIGFFQTAWLPEITIGLDDYWALDVAFRSKFAGLKNQQNFTDEDAEAWKATFSQKGALTPPINYYRALVRGRDEAVDIINRVAKPSTLIIWGEEDPFLAIECAEYSQKMCQKAKVAYVPGSSHWVQQDKPEEVNKIMEEFLN</sequence>
<dbReference type="PRINTS" id="PR00111">
    <property type="entry name" value="ABHYDROLASE"/>
</dbReference>
<name>A0AAN5DIP5_9BILA</name>